<evidence type="ECO:0000256" key="5">
    <source>
        <dbReference type="ARBA" id="ARBA00023049"/>
    </source>
</evidence>
<dbReference type="PANTHER" id="PTHR30471:SF3">
    <property type="entry name" value="UPF0758 PROTEIN YEES-RELATED"/>
    <property type="match status" value="1"/>
</dbReference>
<dbReference type="SUPFAM" id="SSF102712">
    <property type="entry name" value="JAB1/MPN domain"/>
    <property type="match status" value="1"/>
</dbReference>
<accession>Q2YZU2</accession>
<dbReference type="GO" id="GO:0008237">
    <property type="term" value="F:metallopeptidase activity"/>
    <property type="evidence" value="ECO:0007669"/>
    <property type="project" value="UniProtKB-KW"/>
</dbReference>
<keyword evidence="1" id="KW-0645">Protease</keyword>
<dbReference type="InterPro" id="IPR001405">
    <property type="entry name" value="UPF0758"/>
</dbReference>
<evidence type="ECO:0000259" key="7">
    <source>
        <dbReference type="PROSITE" id="PS50249"/>
    </source>
</evidence>
<keyword evidence="4" id="KW-0862">Zinc</keyword>
<dbReference type="InterPro" id="IPR020891">
    <property type="entry name" value="UPF0758_CS"/>
</dbReference>
<dbReference type="GO" id="GO:0046872">
    <property type="term" value="F:metal ion binding"/>
    <property type="evidence" value="ECO:0007669"/>
    <property type="project" value="UniProtKB-KW"/>
</dbReference>
<dbReference type="EMBL" id="AJ937767">
    <property type="protein sequence ID" value="CAI78606.1"/>
    <property type="molecule type" value="Genomic_DNA"/>
</dbReference>
<dbReference type="PANTHER" id="PTHR30471">
    <property type="entry name" value="DNA REPAIR PROTEIN RADC"/>
    <property type="match status" value="1"/>
</dbReference>
<dbReference type="InterPro" id="IPR046778">
    <property type="entry name" value="UPF0758_N"/>
</dbReference>
<dbReference type="Pfam" id="PF20582">
    <property type="entry name" value="UPF0758_N"/>
    <property type="match status" value="1"/>
</dbReference>
<reference evidence="8" key="1">
    <citation type="journal article" date="2005" name="Environ. Microbiol.">
        <title>Lateral gene transfer and phylogenetic assignment of environmental fosmid clones.</title>
        <authorList>
            <person name="Nesbo C.L."/>
            <person name="Boucher Y."/>
            <person name="Dlutek M."/>
            <person name="Doolittle F.W."/>
        </authorList>
    </citation>
    <scope>NUCLEOTIDE SEQUENCE</scope>
</reference>
<name>Q2YZU2_9DELT</name>
<feature type="domain" description="MPN" evidence="7">
    <location>
        <begin position="98"/>
        <end position="219"/>
    </location>
</feature>
<dbReference type="InterPro" id="IPR037518">
    <property type="entry name" value="MPN"/>
</dbReference>
<protein>
    <submittedName>
        <fullName evidence="8">DNA repair protein</fullName>
    </submittedName>
</protein>
<dbReference type="AlphaFoldDB" id="Q2YZU2"/>
<organism evidence="8">
    <name type="scientific">uncultured delta proteobacterium</name>
    <dbReference type="NCBI Taxonomy" id="34034"/>
    <lineage>
        <taxon>Bacteria</taxon>
        <taxon>Deltaproteobacteria</taxon>
        <taxon>environmental samples</taxon>
    </lineage>
</organism>
<dbReference type="PROSITE" id="PS50249">
    <property type="entry name" value="MPN"/>
    <property type="match status" value="1"/>
</dbReference>
<keyword evidence="2" id="KW-0479">Metal-binding</keyword>
<evidence type="ECO:0000256" key="2">
    <source>
        <dbReference type="ARBA" id="ARBA00022723"/>
    </source>
</evidence>
<evidence type="ECO:0000313" key="8">
    <source>
        <dbReference type="EMBL" id="CAI78606.1"/>
    </source>
</evidence>
<dbReference type="GO" id="GO:0006508">
    <property type="term" value="P:proteolysis"/>
    <property type="evidence" value="ECO:0007669"/>
    <property type="project" value="UniProtKB-KW"/>
</dbReference>
<dbReference type="Gene3D" id="3.40.140.10">
    <property type="entry name" value="Cytidine Deaminase, domain 2"/>
    <property type="match status" value="1"/>
</dbReference>
<evidence type="ECO:0000256" key="1">
    <source>
        <dbReference type="ARBA" id="ARBA00022670"/>
    </source>
</evidence>
<evidence type="ECO:0000256" key="3">
    <source>
        <dbReference type="ARBA" id="ARBA00022801"/>
    </source>
</evidence>
<comment type="similarity">
    <text evidence="6">Belongs to the UPF0758 family.</text>
</comment>
<dbReference type="NCBIfam" id="NF000642">
    <property type="entry name" value="PRK00024.1"/>
    <property type="match status" value="1"/>
</dbReference>
<sequence length="219" mass="24316">MKKISDIPVNERPREKLLAKGAESLSDRELLAVIIGKGTQKDDVLSLSNKIIRIIDQKGIMVSADDLIQVDGIGLAKAALIASAIEFVRRRIRPEGLKIKFPTDILPLLRHYDDRKQEHFICISLNGANEVLNVRVITIGLVNKSQVHPREVFADVIVERASSIIIAHNHPSGSLTPSSEDRETTIRIKDAGNILGINLLDHIIFNNKGYYSFLENSAL</sequence>
<dbReference type="InterPro" id="IPR025657">
    <property type="entry name" value="RadC_JAB"/>
</dbReference>
<keyword evidence="5" id="KW-0482">Metalloprotease</keyword>
<dbReference type="PROSITE" id="PS01302">
    <property type="entry name" value="UPF0758"/>
    <property type="match status" value="1"/>
</dbReference>
<dbReference type="NCBIfam" id="TIGR00608">
    <property type="entry name" value="radc"/>
    <property type="match status" value="1"/>
</dbReference>
<dbReference type="CDD" id="cd08071">
    <property type="entry name" value="MPN_DUF2466"/>
    <property type="match status" value="1"/>
</dbReference>
<dbReference type="Pfam" id="PF04002">
    <property type="entry name" value="RadC"/>
    <property type="match status" value="1"/>
</dbReference>
<keyword evidence="3" id="KW-0378">Hydrolase</keyword>
<proteinExistence type="inferred from homology"/>
<gene>
    <name evidence="8" type="primary">radC</name>
</gene>
<evidence type="ECO:0000256" key="4">
    <source>
        <dbReference type="ARBA" id="ARBA00022833"/>
    </source>
</evidence>
<evidence type="ECO:0000256" key="6">
    <source>
        <dbReference type="RuleBase" id="RU003797"/>
    </source>
</evidence>